<dbReference type="GO" id="GO:0051301">
    <property type="term" value="P:cell division"/>
    <property type="evidence" value="ECO:0007669"/>
    <property type="project" value="InterPro"/>
</dbReference>
<keyword evidence="5 6" id="KW-0472">Membrane</keyword>
<keyword evidence="3" id="KW-0133">Cell shape</keyword>
<dbReference type="GO" id="GO:0032153">
    <property type="term" value="C:cell division site"/>
    <property type="evidence" value="ECO:0007669"/>
    <property type="project" value="TreeGrafter"/>
</dbReference>
<evidence type="ECO:0000256" key="2">
    <source>
        <dbReference type="ARBA" id="ARBA00022692"/>
    </source>
</evidence>
<feature type="transmembrane region" description="Helical" evidence="6">
    <location>
        <begin position="39"/>
        <end position="57"/>
    </location>
</feature>
<evidence type="ECO:0000256" key="4">
    <source>
        <dbReference type="ARBA" id="ARBA00022989"/>
    </source>
</evidence>
<comment type="subcellular location">
    <subcellularLocation>
        <location evidence="1">Membrane</location>
        <topology evidence="1">Multi-pass membrane protein</topology>
    </subcellularLocation>
</comment>
<proteinExistence type="predicted"/>
<feature type="non-terminal residue" evidence="7">
    <location>
        <position position="112"/>
    </location>
</feature>
<sequence>MRGWIHDFDWLLLGCVTVLASMGLVTLASINTIFFFRQVLWFVLAFFVIIGCSRIRWQWLFTQSWFRYGFYWVSVGLLLVPYALGHTIRGTKSWIILGPLQFEPSELAKVAL</sequence>
<evidence type="ECO:0008006" key="8">
    <source>
        <dbReference type="Google" id="ProtNLM"/>
    </source>
</evidence>
<dbReference type="GO" id="GO:0015648">
    <property type="term" value="F:lipid-linked peptidoglycan transporter activity"/>
    <property type="evidence" value="ECO:0007669"/>
    <property type="project" value="TreeGrafter"/>
</dbReference>
<evidence type="ECO:0000256" key="6">
    <source>
        <dbReference type="SAM" id="Phobius"/>
    </source>
</evidence>
<dbReference type="Pfam" id="PF01098">
    <property type="entry name" value="FTSW_RODA_SPOVE"/>
    <property type="match status" value="1"/>
</dbReference>
<accession>A0A0F9JJT1</accession>
<feature type="transmembrane region" description="Helical" evidence="6">
    <location>
        <begin position="69"/>
        <end position="88"/>
    </location>
</feature>
<gene>
    <name evidence="7" type="ORF">LCGC14_1748400</name>
</gene>
<feature type="transmembrane region" description="Helical" evidence="6">
    <location>
        <begin position="12"/>
        <end position="33"/>
    </location>
</feature>
<dbReference type="EMBL" id="LAZR01016092">
    <property type="protein sequence ID" value="KKM05996.1"/>
    <property type="molecule type" value="Genomic_DNA"/>
</dbReference>
<dbReference type="AlphaFoldDB" id="A0A0F9JJT1"/>
<dbReference type="PANTHER" id="PTHR30474:SF1">
    <property type="entry name" value="PEPTIDOGLYCAN GLYCOSYLTRANSFERASE MRDB"/>
    <property type="match status" value="1"/>
</dbReference>
<comment type="caution">
    <text evidence="7">The sequence shown here is derived from an EMBL/GenBank/DDBJ whole genome shotgun (WGS) entry which is preliminary data.</text>
</comment>
<evidence type="ECO:0000313" key="7">
    <source>
        <dbReference type="EMBL" id="KKM05996.1"/>
    </source>
</evidence>
<dbReference type="GO" id="GO:0008360">
    <property type="term" value="P:regulation of cell shape"/>
    <property type="evidence" value="ECO:0007669"/>
    <property type="project" value="UniProtKB-KW"/>
</dbReference>
<reference evidence="7" key="1">
    <citation type="journal article" date="2015" name="Nature">
        <title>Complex archaea that bridge the gap between prokaryotes and eukaryotes.</title>
        <authorList>
            <person name="Spang A."/>
            <person name="Saw J.H."/>
            <person name="Jorgensen S.L."/>
            <person name="Zaremba-Niedzwiedzka K."/>
            <person name="Martijn J."/>
            <person name="Lind A.E."/>
            <person name="van Eijk R."/>
            <person name="Schleper C."/>
            <person name="Guy L."/>
            <person name="Ettema T.J."/>
        </authorList>
    </citation>
    <scope>NUCLEOTIDE SEQUENCE</scope>
</reference>
<organism evidence="7">
    <name type="scientific">marine sediment metagenome</name>
    <dbReference type="NCBI Taxonomy" id="412755"/>
    <lineage>
        <taxon>unclassified sequences</taxon>
        <taxon>metagenomes</taxon>
        <taxon>ecological metagenomes</taxon>
    </lineage>
</organism>
<dbReference type="GO" id="GO:0005886">
    <property type="term" value="C:plasma membrane"/>
    <property type="evidence" value="ECO:0007669"/>
    <property type="project" value="TreeGrafter"/>
</dbReference>
<evidence type="ECO:0000256" key="1">
    <source>
        <dbReference type="ARBA" id="ARBA00004141"/>
    </source>
</evidence>
<protein>
    <recommendedName>
        <fullName evidence="8">Cell cycle protein</fullName>
    </recommendedName>
</protein>
<name>A0A0F9JJT1_9ZZZZ</name>
<evidence type="ECO:0000256" key="3">
    <source>
        <dbReference type="ARBA" id="ARBA00022960"/>
    </source>
</evidence>
<keyword evidence="2 6" id="KW-0812">Transmembrane</keyword>
<evidence type="ECO:0000256" key="5">
    <source>
        <dbReference type="ARBA" id="ARBA00023136"/>
    </source>
</evidence>
<dbReference type="PANTHER" id="PTHR30474">
    <property type="entry name" value="CELL CYCLE PROTEIN"/>
    <property type="match status" value="1"/>
</dbReference>
<dbReference type="InterPro" id="IPR001182">
    <property type="entry name" value="FtsW/RodA"/>
</dbReference>
<keyword evidence="4 6" id="KW-1133">Transmembrane helix</keyword>